<accession>A0A376H1B8</accession>
<evidence type="ECO:0000256" key="8">
    <source>
        <dbReference type="ARBA" id="ARBA00049006"/>
    </source>
</evidence>
<dbReference type="PROSITE" id="PS00060">
    <property type="entry name" value="ADH_IRON_2"/>
    <property type="match status" value="1"/>
</dbReference>
<dbReference type="AlphaFoldDB" id="A0A376H1B8"/>
<dbReference type="CDD" id="cd08170">
    <property type="entry name" value="GlyDH"/>
    <property type="match status" value="1"/>
</dbReference>
<dbReference type="Proteomes" id="UP000254807">
    <property type="component" value="Unassembled WGS sequence"/>
</dbReference>
<feature type="binding site" evidence="11">
    <location>
        <begin position="116"/>
        <end position="119"/>
    </location>
    <ligand>
        <name>NAD(+)</name>
        <dbReference type="ChEBI" id="CHEBI:57540"/>
    </ligand>
</feature>
<dbReference type="Pfam" id="PF00465">
    <property type="entry name" value="Fe-ADH"/>
    <property type="match status" value="1"/>
</dbReference>
<keyword evidence="2 9" id="KW-0479">Metal-binding</keyword>
<feature type="binding site" evidence="10">
    <location>
        <position position="121"/>
    </location>
    <ligand>
        <name>glycerol</name>
        <dbReference type="ChEBI" id="CHEBI:17754"/>
    </ligand>
</feature>
<dbReference type="NCBIfam" id="NF006941">
    <property type="entry name" value="PRK09423.1"/>
    <property type="match status" value="1"/>
</dbReference>
<dbReference type="Gene3D" id="3.40.50.1970">
    <property type="match status" value="1"/>
</dbReference>
<evidence type="ECO:0000256" key="2">
    <source>
        <dbReference type="ARBA" id="ARBA00022723"/>
    </source>
</evidence>
<evidence type="ECO:0000256" key="5">
    <source>
        <dbReference type="ARBA" id="ARBA00037918"/>
    </source>
</evidence>
<sequence length="369" mass="39771">MEKIFVSPQRYIQGENVLKKGLHYISSLGDKLLLITDPFVWRIAGEELAKDLAHQGIEVTLANFSGESSNAEIRRIAKEAERAEVTAVVALGGGKVIDTGKAVAHQLKKAVAVVPTVASTDAPTSSISVLYSEEGKFEQYGYYPKNPELVLVDTTLLAKAPAKLLTFGIADGLATYVEARAVAKSGAQNLVGGRPTLAALAIAEKCEAVLFANGVAAYKANQQQQVTAAFDQVVEANTLLSGLGFESGGLAAAHAIHNGLTAVTGKFHQLSHGEKIAYTTLMQLLLEQDTNELDRYIWLYQALGLPTKLAEMQMDSLNDQELLAIGIQATIPNETIHRMPFKITAEEVANAFKAVDAYVTKKFSQRKKD</sequence>
<evidence type="ECO:0000313" key="13">
    <source>
        <dbReference type="EMBL" id="STD81969.1"/>
    </source>
</evidence>
<gene>
    <name evidence="13" type="primary">gldA_1</name>
    <name evidence="13" type="ORF">NCTC12360_00387</name>
</gene>
<feature type="binding site" evidence="9">
    <location>
        <position position="254"/>
    </location>
    <ligand>
        <name>glycerol</name>
        <dbReference type="ChEBI" id="CHEBI:17754"/>
    </ligand>
</feature>
<dbReference type="GO" id="GO:0008888">
    <property type="term" value="F:glycerol dehydrogenase (NAD+) activity"/>
    <property type="evidence" value="ECO:0007669"/>
    <property type="project" value="UniProtKB-EC"/>
</dbReference>
<dbReference type="PANTHER" id="PTHR43616">
    <property type="entry name" value="GLYCEROL DEHYDROGENASE"/>
    <property type="match status" value="1"/>
</dbReference>
<evidence type="ECO:0000313" key="14">
    <source>
        <dbReference type="Proteomes" id="UP000254807"/>
    </source>
</evidence>
<evidence type="ECO:0000256" key="3">
    <source>
        <dbReference type="ARBA" id="ARBA00023002"/>
    </source>
</evidence>
<dbReference type="RefSeq" id="WP_060813349.1">
    <property type="nucleotide sequence ID" value="NZ_JARPZP010000029.1"/>
</dbReference>
<evidence type="ECO:0000256" key="7">
    <source>
        <dbReference type="ARBA" id="ARBA00040132"/>
    </source>
</evidence>
<feature type="binding site" evidence="11">
    <location>
        <begin position="94"/>
        <end position="98"/>
    </location>
    <ligand>
        <name>NAD(+)</name>
        <dbReference type="ChEBI" id="CHEBI:57540"/>
    </ligand>
</feature>
<evidence type="ECO:0000256" key="10">
    <source>
        <dbReference type="PIRSR" id="PIRSR000112-2"/>
    </source>
</evidence>
<dbReference type="EMBL" id="UFYW01000001">
    <property type="protein sequence ID" value="STD81969.1"/>
    <property type="molecule type" value="Genomic_DNA"/>
</dbReference>
<dbReference type="InterPro" id="IPR018211">
    <property type="entry name" value="ADH_Fe_CS"/>
</dbReference>
<keyword evidence="14" id="KW-1185">Reference proteome</keyword>
<dbReference type="EC" id="1.1.1.6" evidence="6"/>
<dbReference type="PIRSF" id="PIRSF000112">
    <property type="entry name" value="Glycerol_dehydrogenase"/>
    <property type="match status" value="1"/>
</dbReference>
<organism evidence="13 14">
    <name type="scientific">Enterococcus gallinarum</name>
    <dbReference type="NCBI Taxonomy" id="1353"/>
    <lineage>
        <taxon>Bacteria</taxon>
        <taxon>Bacillati</taxon>
        <taxon>Bacillota</taxon>
        <taxon>Bacilli</taxon>
        <taxon>Lactobacillales</taxon>
        <taxon>Enterococcaceae</taxon>
        <taxon>Enterococcus</taxon>
    </lineage>
</organism>
<feature type="domain" description="Alcohol dehydrogenase iron-type/glycerol dehydrogenase GldA" evidence="12">
    <location>
        <begin position="8"/>
        <end position="154"/>
    </location>
</feature>
<dbReference type="InterPro" id="IPR001670">
    <property type="entry name" value="ADH_Fe/GldA"/>
</dbReference>
<keyword evidence="3 13" id="KW-0560">Oxidoreductase</keyword>
<keyword evidence="9" id="KW-0862">Zinc</keyword>
<dbReference type="GO" id="GO:0005829">
    <property type="term" value="C:cytosol"/>
    <property type="evidence" value="ECO:0007669"/>
    <property type="project" value="TreeGrafter"/>
</dbReference>
<dbReference type="InterPro" id="IPR016205">
    <property type="entry name" value="Glycerol_DH"/>
</dbReference>
<evidence type="ECO:0000256" key="4">
    <source>
        <dbReference type="ARBA" id="ARBA00023027"/>
    </source>
</evidence>
<evidence type="ECO:0000259" key="12">
    <source>
        <dbReference type="Pfam" id="PF00465"/>
    </source>
</evidence>
<keyword evidence="4 11" id="KW-0520">NAD</keyword>
<comment type="cofactor">
    <cofactor evidence="9">
        <name>Zn(2+)</name>
        <dbReference type="ChEBI" id="CHEBI:29105"/>
    </cofactor>
    <text evidence="9">Binds 1 zinc ion per subunit.</text>
</comment>
<dbReference type="OrthoDB" id="5198708at2"/>
<comment type="similarity">
    <text evidence="1">Belongs to the iron-containing alcohol dehydrogenase family.</text>
</comment>
<feature type="binding site" evidence="9">
    <location>
        <position position="272"/>
    </location>
    <ligand>
        <name>glycerol</name>
        <dbReference type="ChEBI" id="CHEBI:17754"/>
    </ligand>
</feature>
<dbReference type="PANTHER" id="PTHR43616:SF5">
    <property type="entry name" value="GLYCEROL DEHYDROGENASE 1"/>
    <property type="match status" value="1"/>
</dbReference>
<feature type="binding site" evidence="11">
    <location>
        <position position="125"/>
    </location>
    <ligand>
        <name>NAD(+)</name>
        <dbReference type="ChEBI" id="CHEBI:57540"/>
    </ligand>
</feature>
<feature type="binding site" evidence="11">
    <location>
        <position position="37"/>
    </location>
    <ligand>
        <name>NAD(+)</name>
        <dbReference type="ChEBI" id="CHEBI:57540"/>
    </ligand>
</feature>
<name>A0A376H1B8_ENTGA</name>
<comment type="pathway">
    <text evidence="5">Polyol metabolism; glycerol fermentation; glycerone phosphate from glycerol (oxidative route): step 1/2.</text>
</comment>
<dbReference type="SUPFAM" id="SSF56796">
    <property type="entry name" value="Dehydroquinate synthase-like"/>
    <property type="match status" value="1"/>
</dbReference>
<protein>
    <recommendedName>
        <fullName evidence="7">Glycerol dehydrogenase</fullName>
        <ecNumber evidence="6">1.1.1.6</ecNumber>
    </recommendedName>
</protein>
<proteinExistence type="inferred from homology"/>
<feature type="binding site" evidence="9">
    <location>
        <position position="171"/>
    </location>
    <ligand>
        <name>glycerol</name>
        <dbReference type="ChEBI" id="CHEBI:17754"/>
    </ligand>
</feature>
<feature type="binding site" evidence="11">
    <location>
        <position position="131"/>
    </location>
    <ligand>
        <name>NAD(+)</name>
        <dbReference type="ChEBI" id="CHEBI:57540"/>
    </ligand>
</feature>
<dbReference type="GO" id="GO:0046872">
    <property type="term" value="F:metal ion binding"/>
    <property type="evidence" value="ECO:0007669"/>
    <property type="project" value="UniProtKB-KW"/>
</dbReference>
<evidence type="ECO:0000256" key="9">
    <source>
        <dbReference type="PIRSR" id="PIRSR000112-1"/>
    </source>
</evidence>
<evidence type="ECO:0000256" key="11">
    <source>
        <dbReference type="PIRSR" id="PIRSR000112-3"/>
    </source>
</evidence>
<dbReference type="Gene3D" id="1.20.1090.10">
    <property type="entry name" value="Dehydroquinate synthase-like - alpha domain"/>
    <property type="match status" value="1"/>
</dbReference>
<evidence type="ECO:0000256" key="6">
    <source>
        <dbReference type="ARBA" id="ARBA00039147"/>
    </source>
</evidence>
<reference evidence="13 14" key="1">
    <citation type="submission" date="2018-06" db="EMBL/GenBank/DDBJ databases">
        <authorList>
            <consortium name="Pathogen Informatics"/>
            <person name="Doyle S."/>
        </authorList>
    </citation>
    <scope>NUCLEOTIDE SEQUENCE [LARGE SCALE GENOMIC DNA]</scope>
    <source>
        <strain evidence="13 14">NCTC12360</strain>
    </source>
</reference>
<evidence type="ECO:0000256" key="1">
    <source>
        <dbReference type="ARBA" id="ARBA00007358"/>
    </source>
</evidence>
<comment type="catalytic activity">
    <reaction evidence="8">
        <text>glycerol + NAD(+) = dihydroxyacetone + NADH + H(+)</text>
        <dbReference type="Rhea" id="RHEA:13769"/>
        <dbReference type="ChEBI" id="CHEBI:15378"/>
        <dbReference type="ChEBI" id="CHEBI:16016"/>
        <dbReference type="ChEBI" id="CHEBI:17754"/>
        <dbReference type="ChEBI" id="CHEBI:57540"/>
        <dbReference type="ChEBI" id="CHEBI:57945"/>
        <dbReference type="EC" id="1.1.1.6"/>
    </reaction>
</comment>